<comment type="caution">
    <text evidence="2">The sequence shown here is derived from an EMBL/GenBank/DDBJ whole genome shotgun (WGS) entry which is preliminary data.</text>
</comment>
<evidence type="ECO:0000259" key="1">
    <source>
        <dbReference type="Pfam" id="PF01636"/>
    </source>
</evidence>
<dbReference type="EMBL" id="BAAAPY010000001">
    <property type="protein sequence ID" value="GAA2069472.1"/>
    <property type="molecule type" value="Genomic_DNA"/>
</dbReference>
<name>A0ABN2VR71_9ACTN</name>
<proteinExistence type="predicted"/>
<dbReference type="Proteomes" id="UP001501480">
    <property type="component" value="Unassembled WGS sequence"/>
</dbReference>
<dbReference type="InterPro" id="IPR002575">
    <property type="entry name" value="Aminoglycoside_PTrfase"/>
</dbReference>
<sequence>MLSLDDRALAGRDPALTGLPVVLSDVLLSDLLGEDVHTTRVRYKPGRSIVAAWSSADGTRHGWVGSHQDPTKLDKAVMAAERVGSWALVLDPEGHVVATDVLGDRATGQALRAIRRRRPDLLDDAQHPPTLLRHNPSRRQVWRCRDLVLRVGAEPVARRHALAATLEAHDVPVLRPRPVDGSATAELLPWWGRGDLAGLPGGGAAASAGRAVARMHAMPVPRGPRGLGAPAWVCALVDVAPAWRDRVLALRRRVDRALHALPHRPAVRLHGDLSPDQVLVDGGDVRLIDLDRATVGAPEQDLGSFVAAAHLEHRHALVAPFLEGYAAAGGTYDRSALATWQAVSLAQRAIEPFRSREADWSRRSAEILADAEQVLP</sequence>
<evidence type="ECO:0000313" key="2">
    <source>
        <dbReference type="EMBL" id="GAA2069472.1"/>
    </source>
</evidence>
<dbReference type="SUPFAM" id="SSF56112">
    <property type="entry name" value="Protein kinase-like (PK-like)"/>
    <property type="match status" value="1"/>
</dbReference>
<feature type="domain" description="Aminoglycoside phosphotransferase" evidence="1">
    <location>
        <begin position="140"/>
        <end position="335"/>
    </location>
</feature>
<gene>
    <name evidence="2" type="ORF">GCM10009821_02430</name>
</gene>
<protein>
    <recommendedName>
        <fullName evidence="1">Aminoglycoside phosphotransferase domain-containing protein</fullName>
    </recommendedName>
</protein>
<organism evidence="2 3">
    <name type="scientific">Aeromicrobium halocynthiae</name>
    <dbReference type="NCBI Taxonomy" id="560557"/>
    <lineage>
        <taxon>Bacteria</taxon>
        <taxon>Bacillati</taxon>
        <taxon>Actinomycetota</taxon>
        <taxon>Actinomycetes</taxon>
        <taxon>Propionibacteriales</taxon>
        <taxon>Nocardioidaceae</taxon>
        <taxon>Aeromicrobium</taxon>
    </lineage>
</organism>
<reference evidence="2 3" key="1">
    <citation type="journal article" date="2019" name="Int. J. Syst. Evol. Microbiol.">
        <title>The Global Catalogue of Microorganisms (GCM) 10K type strain sequencing project: providing services to taxonomists for standard genome sequencing and annotation.</title>
        <authorList>
            <consortium name="The Broad Institute Genomics Platform"/>
            <consortium name="The Broad Institute Genome Sequencing Center for Infectious Disease"/>
            <person name="Wu L."/>
            <person name="Ma J."/>
        </authorList>
    </citation>
    <scope>NUCLEOTIDE SEQUENCE [LARGE SCALE GENOMIC DNA]</scope>
    <source>
        <strain evidence="2 3">JCM 15749</strain>
    </source>
</reference>
<dbReference type="InterPro" id="IPR011009">
    <property type="entry name" value="Kinase-like_dom_sf"/>
</dbReference>
<dbReference type="Gene3D" id="3.90.1200.10">
    <property type="match status" value="1"/>
</dbReference>
<keyword evidence="3" id="KW-1185">Reference proteome</keyword>
<evidence type="ECO:0000313" key="3">
    <source>
        <dbReference type="Proteomes" id="UP001501480"/>
    </source>
</evidence>
<accession>A0ABN2VR71</accession>
<dbReference type="Pfam" id="PF01636">
    <property type="entry name" value="APH"/>
    <property type="match status" value="1"/>
</dbReference>